<dbReference type="Proteomes" id="UP000319976">
    <property type="component" value="Chromosome"/>
</dbReference>
<accession>A0A517TA07</accession>
<gene>
    <name evidence="1" type="ORF">V22_24530</name>
</gene>
<evidence type="ECO:0000313" key="1">
    <source>
        <dbReference type="EMBL" id="QDT65206.1"/>
    </source>
</evidence>
<name>A0A517TA07_9PLAN</name>
<dbReference type="OrthoDB" id="121648at2"/>
<organism evidence="1 2">
    <name type="scientific">Calycomorphotria hydatis</name>
    <dbReference type="NCBI Taxonomy" id="2528027"/>
    <lineage>
        <taxon>Bacteria</taxon>
        <taxon>Pseudomonadati</taxon>
        <taxon>Planctomycetota</taxon>
        <taxon>Planctomycetia</taxon>
        <taxon>Planctomycetales</taxon>
        <taxon>Planctomycetaceae</taxon>
        <taxon>Calycomorphotria</taxon>
    </lineage>
</organism>
<evidence type="ECO:0000313" key="2">
    <source>
        <dbReference type="Proteomes" id="UP000319976"/>
    </source>
</evidence>
<dbReference type="AlphaFoldDB" id="A0A517TA07"/>
<reference evidence="1 2" key="1">
    <citation type="submission" date="2019-02" db="EMBL/GenBank/DDBJ databases">
        <title>Deep-cultivation of Planctomycetes and their phenomic and genomic characterization uncovers novel biology.</title>
        <authorList>
            <person name="Wiegand S."/>
            <person name="Jogler M."/>
            <person name="Boedeker C."/>
            <person name="Pinto D."/>
            <person name="Vollmers J."/>
            <person name="Rivas-Marin E."/>
            <person name="Kohn T."/>
            <person name="Peeters S.H."/>
            <person name="Heuer A."/>
            <person name="Rast P."/>
            <person name="Oberbeckmann S."/>
            <person name="Bunk B."/>
            <person name="Jeske O."/>
            <person name="Meyerdierks A."/>
            <person name="Storesund J.E."/>
            <person name="Kallscheuer N."/>
            <person name="Luecker S."/>
            <person name="Lage O.M."/>
            <person name="Pohl T."/>
            <person name="Merkel B.J."/>
            <person name="Hornburger P."/>
            <person name="Mueller R.-W."/>
            <person name="Bruemmer F."/>
            <person name="Labrenz M."/>
            <person name="Spormann A.M."/>
            <person name="Op den Camp H."/>
            <person name="Overmann J."/>
            <person name="Amann R."/>
            <person name="Jetten M.S.M."/>
            <person name="Mascher T."/>
            <person name="Medema M.H."/>
            <person name="Devos D.P."/>
            <person name="Kaster A.-K."/>
            <person name="Ovreas L."/>
            <person name="Rohde M."/>
            <person name="Galperin M.Y."/>
            <person name="Jogler C."/>
        </authorList>
    </citation>
    <scope>NUCLEOTIDE SEQUENCE [LARGE SCALE GENOMIC DNA]</scope>
    <source>
        <strain evidence="1 2">V22</strain>
    </source>
</reference>
<proteinExistence type="predicted"/>
<keyword evidence="2" id="KW-1185">Reference proteome</keyword>
<dbReference type="EMBL" id="CP036316">
    <property type="protein sequence ID" value="QDT65206.1"/>
    <property type="molecule type" value="Genomic_DNA"/>
</dbReference>
<dbReference type="KEGG" id="chya:V22_24530"/>
<dbReference type="RefSeq" id="WP_145263014.1">
    <property type="nucleotide sequence ID" value="NZ_CP036316.1"/>
</dbReference>
<sequence length="192" mass="21994">MAYQISGTSQWKLAGVAFDLQMWCWGCDIKQSEGNLLMEYGFLRSPFPHSNADSHMKNAKPPSTYHLATSRFTVSLGGWGALLSKDDTPTIFIRRDGFKPVLLPRVVHTNIHQLDDLPVEYFENSHTLPELTNEFIRFFENYEEWVLHTKGACYRHECGQKWIKKSPQISAQRLRAYWGELGQILQTAGVAS</sequence>
<protein>
    <submittedName>
        <fullName evidence="1">Uncharacterized protein</fullName>
    </submittedName>
</protein>